<evidence type="ECO:0000313" key="2">
    <source>
        <dbReference type="EnsemblPlants" id="OB12G25970.1"/>
    </source>
</evidence>
<dbReference type="HOGENOM" id="CLU_2613043_0_0_1"/>
<proteinExistence type="predicted"/>
<keyword evidence="1" id="KW-0812">Transmembrane</keyword>
<keyword evidence="3" id="KW-1185">Reference proteome</keyword>
<dbReference type="Gramene" id="OB12G25970.1">
    <property type="protein sequence ID" value="OB12G25970.1"/>
    <property type="gene ID" value="OB12G25970"/>
</dbReference>
<accession>J3NF39</accession>
<protein>
    <submittedName>
        <fullName evidence="2">Uncharacterized protein</fullName>
    </submittedName>
</protein>
<evidence type="ECO:0000256" key="1">
    <source>
        <dbReference type="SAM" id="Phobius"/>
    </source>
</evidence>
<keyword evidence="1" id="KW-0472">Membrane</keyword>
<reference evidence="2" key="1">
    <citation type="journal article" date="2013" name="Nat. Commun.">
        <title>Whole-genome sequencing of Oryza brachyantha reveals mechanisms underlying Oryza genome evolution.</title>
        <authorList>
            <person name="Chen J."/>
            <person name="Huang Q."/>
            <person name="Gao D."/>
            <person name="Wang J."/>
            <person name="Lang Y."/>
            <person name="Liu T."/>
            <person name="Li B."/>
            <person name="Bai Z."/>
            <person name="Luis Goicoechea J."/>
            <person name="Liang C."/>
            <person name="Chen C."/>
            <person name="Zhang W."/>
            <person name="Sun S."/>
            <person name="Liao Y."/>
            <person name="Zhang X."/>
            <person name="Yang L."/>
            <person name="Song C."/>
            <person name="Wang M."/>
            <person name="Shi J."/>
            <person name="Liu G."/>
            <person name="Liu J."/>
            <person name="Zhou H."/>
            <person name="Zhou W."/>
            <person name="Yu Q."/>
            <person name="An N."/>
            <person name="Chen Y."/>
            <person name="Cai Q."/>
            <person name="Wang B."/>
            <person name="Liu B."/>
            <person name="Min J."/>
            <person name="Huang Y."/>
            <person name="Wu H."/>
            <person name="Li Z."/>
            <person name="Zhang Y."/>
            <person name="Yin Y."/>
            <person name="Song W."/>
            <person name="Jiang J."/>
            <person name="Jackson S.A."/>
            <person name="Wing R.A."/>
            <person name="Wang J."/>
            <person name="Chen M."/>
        </authorList>
    </citation>
    <scope>NUCLEOTIDE SEQUENCE [LARGE SCALE GENOMIC DNA]</scope>
    <source>
        <strain evidence="2">cv. IRGC 101232</strain>
    </source>
</reference>
<dbReference type="AlphaFoldDB" id="J3NF39"/>
<reference evidence="2" key="2">
    <citation type="submission" date="2013-04" db="UniProtKB">
        <authorList>
            <consortium name="EnsemblPlants"/>
        </authorList>
    </citation>
    <scope>IDENTIFICATION</scope>
</reference>
<name>J3NF39_ORYBR</name>
<dbReference type="Proteomes" id="UP000006038">
    <property type="component" value="Chromosome 12"/>
</dbReference>
<feature type="transmembrane region" description="Helical" evidence="1">
    <location>
        <begin position="17"/>
        <end position="41"/>
    </location>
</feature>
<keyword evidence="1" id="KW-1133">Transmembrane helix</keyword>
<organism evidence="2">
    <name type="scientific">Oryza brachyantha</name>
    <name type="common">malo sina</name>
    <dbReference type="NCBI Taxonomy" id="4533"/>
    <lineage>
        <taxon>Eukaryota</taxon>
        <taxon>Viridiplantae</taxon>
        <taxon>Streptophyta</taxon>
        <taxon>Embryophyta</taxon>
        <taxon>Tracheophyta</taxon>
        <taxon>Spermatophyta</taxon>
        <taxon>Magnoliopsida</taxon>
        <taxon>Liliopsida</taxon>
        <taxon>Poales</taxon>
        <taxon>Poaceae</taxon>
        <taxon>BOP clade</taxon>
        <taxon>Oryzoideae</taxon>
        <taxon>Oryzeae</taxon>
        <taxon>Oryzinae</taxon>
        <taxon>Oryza</taxon>
    </lineage>
</organism>
<dbReference type="EnsemblPlants" id="OB12G25970.1">
    <property type="protein sequence ID" value="OB12G25970.1"/>
    <property type="gene ID" value="OB12G25970"/>
</dbReference>
<sequence>ELSLSCPIDESCTFPSFLLLVSLFPLFSSLFSCFLVGRLGAWKETLGMHYIIICRLGITQQPSTHKGSNFVPLGADPKY</sequence>
<evidence type="ECO:0000313" key="3">
    <source>
        <dbReference type="Proteomes" id="UP000006038"/>
    </source>
</evidence>